<feature type="chain" id="PRO_5038592129" description="Transglycosylase SLT domain-containing protein" evidence="1">
    <location>
        <begin position="23"/>
        <end position="150"/>
    </location>
</feature>
<dbReference type="Gene3D" id="1.10.530.10">
    <property type="match status" value="1"/>
</dbReference>
<protein>
    <recommendedName>
        <fullName evidence="2">Transglycosylase SLT domain-containing protein</fullName>
    </recommendedName>
</protein>
<dbReference type="SUPFAM" id="SSF53955">
    <property type="entry name" value="Lysozyme-like"/>
    <property type="match status" value="1"/>
</dbReference>
<evidence type="ECO:0000256" key="1">
    <source>
        <dbReference type="SAM" id="SignalP"/>
    </source>
</evidence>
<dbReference type="EMBL" id="CADCVA010000322">
    <property type="protein sequence ID" value="CAA9436884.1"/>
    <property type="molecule type" value="Genomic_DNA"/>
</dbReference>
<accession>A0A6J4Q8X1</accession>
<dbReference type="Pfam" id="PF01464">
    <property type="entry name" value="SLT"/>
    <property type="match status" value="1"/>
</dbReference>
<evidence type="ECO:0000313" key="3">
    <source>
        <dbReference type="EMBL" id="CAA9436884.1"/>
    </source>
</evidence>
<name>A0A6J4Q8X1_9ACTN</name>
<dbReference type="InterPro" id="IPR023346">
    <property type="entry name" value="Lysozyme-like_dom_sf"/>
</dbReference>
<reference evidence="3" key="1">
    <citation type="submission" date="2020-02" db="EMBL/GenBank/DDBJ databases">
        <authorList>
            <person name="Meier V. D."/>
        </authorList>
    </citation>
    <scope>NUCLEOTIDE SEQUENCE</scope>
    <source>
        <strain evidence="3">AVDCRST_MAG82</strain>
    </source>
</reference>
<keyword evidence="1" id="KW-0732">Signal</keyword>
<proteinExistence type="predicted"/>
<dbReference type="InterPro" id="IPR008258">
    <property type="entry name" value="Transglycosylase_SLT_dom_1"/>
</dbReference>
<gene>
    <name evidence="3" type="ORF">AVDCRST_MAG82-2513</name>
</gene>
<evidence type="ECO:0000259" key="2">
    <source>
        <dbReference type="Pfam" id="PF01464"/>
    </source>
</evidence>
<feature type="domain" description="Transglycosylase SLT" evidence="2">
    <location>
        <begin position="78"/>
        <end position="136"/>
    </location>
</feature>
<feature type="signal peptide" evidence="1">
    <location>
        <begin position="1"/>
        <end position="22"/>
    </location>
</feature>
<dbReference type="AlphaFoldDB" id="A0A6J4Q8X1"/>
<organism evidence="3">
    <name type="scientific">uncultured Rubrobacteraceae bacterium</name>
    <dbReference type="NCBI Taxonomy" id="349277"/>
    <lineage>
        <taxon>Bacteria</taxon>
        <taxon>Bacillati</taxon>
        <taxon>Actinomycetota</taxon>
        <taxon>Rubrobacteria</taxon>
        <taxon>Rubrobacterales</taxon>
        <taxon>Rubrobacteraceae</taxon>
        <taxon>environmental samples</taxon>
    </lineage>
</organism>
<sequence length="150" mass="15108">MLRKLLTVLVVVLAFASVSGVAADPAFACRDYDGHRNSIVPPSCGSSAGHDGGYSAGSEASGSSVGSVDAAIDAVGLPPIFHTIAARESGGDPYAVNPYSGACGPFQFLPSTAASLGYTCADLTDPYTAAEAALALYNRDGLSPWAATAY</sequence>